<keyword evidence="4 7" id="KW-0472">Membrane</keyword>
<keyword evidence="5 7" id="KW-0456">Lyase</keyword>
<dbReference type="GO" id="GO:0008932">
    <property type="term" value="F:lytic endotransglycosylase activity"/>
    <property type="evidence" value="ECO:0007669"/>
    <property type="project" value="UniProtKB-UniRule"/>
</dbReference>
<comment type="catalytic activity">
    <reaction evidence="7">
        <text>a peptidoglycan chain = a peptidoglycan chain with N-acetyl-1,6-anhydromuramyl-[peptide] at the reducing end + a peptidoglycan chain with N-acetylglucosamine at the non-reducing end.</text>
        <dbReference type="EC" id="4.2.2.29"/>
    </reaction>
</comment>
<feature type="site" description="Important for catalytic activity" evidence="7">
    <location>
        <position position="221"/>
    </location>
</feature>
<evidence type="ECO:0000313" key="8">
    <source>
        <dbReference type="EMBL" id="KKS84657.1"/>
    </source>
</evidence>
<keyword evidence="2 7" id="KW-0812">Transmembrane</keyword>
<proteinExistence type="inferred from homology"/>
<evidence type="ECO:0000256" key="2">
    <source>
        <dbReference type="ARBA" id="ARBA00022692"/>
    </source>
</evidence>
<dbReference type="GO" id="GO:0005886">
    <property type="term" value="C:plasma membrane"/>
    <property type="evidence" value="ECO:0007669"/>
    <property type="project" value="UniProtKB-SubCell"/>
</dbReference>
<reference evidence="8 9" key="1">
    <citation type="journal article" date="2015" name="Nature">
        <title>rRNA introns, odd ribosomes, and small enigmatic genomes across a large radiation of phyla.</title>
        <authorList>
            <person name="Brown C.T."/>
            <person name="Hug L.A."/>
            <person name="Thomas B.C."/>
            <person name="Sharon I."/>
            <person name="Castelle C.J."/>
            <person name="Singh A."/>
            <person name="Wilkins M.J."/>
            <person name="Williams K.H."/>
            <person name="Banfield J.F."/>
        </authorList>
    </citation>
    <scope>NUCLEOTIDE SEQUENCE [LARGE SCALE GENOMIC DNA]</scope>
</reference>
<evidence type="ECO:0000256" key="3">
    <source>
        <dbReference type="ARBA" id="ARBA00022989"/>
    </source>
</evidence>
<dbReference type="AlphaFoldDB" id="A0A0G1CGK7"/>
<comment type="similarity">
    <text evidence="7">Belongs to the transglycosylase MltG family.</text>
</comment>
<dbReference type="GO" id="GO:0071555">
    <property type="term" value="P:cell wall organization"/>
    <property type="evidence" value="ECO:0007669"/>
    <property type="project" value="UniProtKB-KW"/>
</dbReference>
<keyword evidence="3 7" id="KW-1133">Transmembrane helix</keyword>
<dbReference type="HAMAP" id="MF_02065">
    <property type="entry name" value="MltG"/>
    <property type="match status" value="1"/>
</dbReference>
<dbReference type="PANTHER" id="PTHR30518">
    <property type="entry name" value="ENDOLYTIC MUREIN TRANSGLYCOSYLASE"/>
    <property type="match status" value="1"/>
</dbReference>
<accession>A0A0G1CGK7</accession>
<dbReference type="InterPro" id="IPR003770">
    <property type="entry name" value="MLTG-like"/>
</dbReference>
<evidence type="ECO:0000313" key="9">
    <source>
        <dbReference type="Proteomes" id="UP000034543"/>
    </source>
</evidence>
<feature type="transmembrane region" description="Helical" evidence="7">
    <location>
        <begin position="22"/>
        <end position="45"/>
    </location>
</feature>
<name>A0A0G1CGK7_9BACT</name>
<keyword evidence="6 7" id="KW-0961">Cell wall biogenesis/degradation</keyword>
<dbReference type="NCBIfam" id="TIGR00247">
    <property type="entry name" value="endolytic transglycosylase MltG"/>
    <property type="match status" value="1"/>
</dbReference>
<dbReference type="GO" id="GO:0009252">
    <property type="term" value="P:peptidoglycan biosynthetic process"/>
    <property type="evidence" value="ECO:0007669"/>
    <property type="project" value="UniProtKB-UniRule"/>
</dbReference>
<comment type="subcellular location">
    <subcellularLocation>
        <location evidence="7">Cell membrane</location>
        <topology evidence="7">Single-pass membrane protein</topology>
    </subcellularLocation>
</comment>
<dbReference type="Gene3D" id="3.30.160.60">
    <property type="entry name" value="Classic Zinc Finger"/>
    <property type="match status" value="1"/>
</dbReference>
<evidence type="ECO:0000256" key="6">
    <source>
        <dbReference type="ARBA" id="ARBA00023316"/>
    </source>
</evidence>
<dbReference type="STRING" id="1618436.UV59_C0016G0045"/>
<sequence length="342" mass="38511">MRHFNTYLATSQQKNIYMTHKFIIRFVVFGILLLGFVGGGVIWWLDAVSAVNPGDAENRVFAVSKGEDIRSLANRLKAEGLIKNQIAFFLYVKFAQMDQSIQAGDFRLTSAMDMYATAQALTHGSLDIWVTLLEGWRIEEIAMKLAQELAIPEAEFLKVAREGYMFPDTYLLPREATASGVVEVFEKNFNDRVTTEIRQGIENQDLTFAEGIILASIVEREGKTELDRPVIAGILLNRLRERMPLQTDATLQYVLGYQSTEKSWWKKTLFNEDKEVNSPFNTYAHVGLPPAPISNPGLAALSAVATPTETDYLYYLHDGSGVAHYARTLDEHNANVNTYLQQ</sequence>
<dbReference type="EC" id="4.2.2.29" evidence="7"/>
<comment type="function">
    <text evidence="7">Functions as a peptidoglycan terminase that cleaves nascent peptidoglycan strands endolytically to terminate their elongation.</text>
</comment>
<evidence type="ECO:0000256" key="1">
    <source>
        <dbReference type="ARBA" id="ARBA00022475"/>
    </source>
</evidence>
<comment type="caution">
    <text evidence="8">The sequence shown here is derived from an EMBL/GenBank/DDBJ whole genome shotgun (WGS) entry which is preliminary data.</text>
</comment>
<dbReference type="PANTHER" id="PTHR30518:SF2">
    <property type="entry name" value="ENDOLYTIC MUREIN TRANSGLYCOSYLASE"/>
    <property type="match status" value="1"/>
</dbReference>
<evidence type="ECO:0000256" key="7">
    <source>
        <dbReference type="HAMAP-Rule" id="MF_02065"/>
    </source>
</evidence>
<dbReference type="Gene3D" id="3.30.1490.480">
    <property type="entry name" value="Endolytic murein transglycosylase"/>
    <property type="match status" value="1"/>
</dbReference>
<evidence type="ECO:0000256" key="4">
    <source>
        <dbReference type="ARBA" id="ARBA00023136"/>
    </source>
</evidence>
<gene>
    <name evidence="7" type="primary">mltG</name>
    <name evidence="8" type="ORF">UV59_C0016G0045</name>
</gene>
<organism evidence="8 9">
    <name type="scientific">Candidatus Gottesmanbacteria bacterium GW2011_GWA1_43_11</name>
    <dbReference type="NCBI Taxonomy" id="1618436"/>
    <lineage>
        <taxon>Bacteria</taxon>
        <taxon>Candidatus Gottesmaniibacteriota</taxon>
    </lineage>
</organism>
<keyword evidence="1 7" id="KW-1003">Cell membrane</keyword>
<evidence type="ECO:0000256" key="5">
    <source>
        <dbReference type="ARBA" id="ARBA00023239"/>
    </source>
</evidence>
<dbReference type="CDD" id="cd08010">
    <property type="entry name" value="MltG_like"/>
    <property type="match status" value="1"/>
</dbReference>
<dbReference type="Proteomes" id="UP000034543">
    <property type="component" value="Unassembled WGS sequence"/>
</dbReference>
<dbReference type="Pfam" id="PF02618">
    <property type="entry name" value="YceG"/>
    <property type="match status" value="1"/>
</dbReference>
<protein>
    <recommendedName>
        <fullName evidence="7">Endolytic murein transglycosylase</fullName>
        <ecNumber evidence="7">4.2.2.29</ecNumber>
    </recommendedName>
    <alternativeName>
        <fullName evidence="7">Peptidoglycan lytic transglycosylase</fullName>
    </alternativeName>
    <alternativeName>
        <fullName evidence="7">Peptidoglycan polymerization terminase</fullName>
    </alternativeName>
</protein>
<dbReference type="EMBL" id="LCFB01000016">
    <property type="protein sequence ID" value="KKS84657.1"/>
    <property type="molecule type" value="Genomic_DNA"/>
</dbReference>
<dbReference type="PATRIC" id="fig|1618436.3.peg.872"/>